<feature type="domain" description="Cobalamin synthesis G N-terminal" evidence="2">
    <location>
        <begin position="39"/>
        <end position="119"/>
    </location>
</feature>
<dbReference type="Gene3D" id="3.40.50.11220">
    <property type="match status" value="1"/>
</dbReference>
<dbReference type="InterPro" id="IPR038029">
    <property type="entry name" value="GbiG_N_sf"/>
</dbReference>
<dbReference type="AlphaFoldDB" id="A0A1M5WW50"/>
<reference evidence="3 4" key="1">
    <citation type="submission" date="2016-11" db="EMBL/GenBank/DDBJ databases">
        <authorList>
            <person name="Jaros S."/>
            <person name="Januszkiewicz K."/>
            <person name="Wedrychowicz H."/>
        </authorList>
    </citation>
    <scope>NUCLEOTIDE SEQUENCE [LARGE SCALE GENOMIC DNA]</scope>
    <source>
        <strain evidence="3 4">DSM 9705</strain>
    </source>
</reference>
<dbReference type="InterPro" id="IPR002750">
    <property type="entry name" value="CobE/GbiG_C"/>
</dbReference>
<keyword evidence="3" id="KW-0456">Lyase</keyword>
<accession>A0A1M5WW50</accession>
<dbReference type="SUPFAM" id="SSF159672">
    <property type="entry name" value="CbiG N-terminal domain-like"/>
    <property type="match status" value="1"/>
</dbReference>
<dbReference type="Proteomes" id="UP000184139">
    <property type="component" value="Unassembled WGS sequence"/>
</dbReference>
<dbReference type="Pfam" id="PF01890">
    <property type="entry name" value="CbiG_C"/>
    <property type="match status" value="1"/>
</dbReference>
<gene>
    <name evidence="3" type="ORF">SAMN02745124_02584</name>
</gene>
<evidence type="ECO:0000313" key="4">
    <source>
        <dbReference type="Proteomes" id="UP000184139"/>
    </source>
</evidence>
<name>A0A1M5WW50_9BACT</name>
<evidence type="ECO:0000313" key="3">
    <source>
        <dbReference type="EMBL" id="SHH91925.1"/>
    </source>
</evidence>
<dbReference type="EMBL" id="FQXS01000015">
    <property type="protein sequence ID" value="SHH91925.1"/>
    <property type="molecule type" value="Genomic_DNA"/>
</dbReference>
<dbReference type="OrthoDB" id="9781023at2"/>
<keyword evidence="4" id="KW-1185">Reference proteome</keyword>
<feature type="domain" description="CobE/GbiG C-terminal" evidence="1">
    <location>
        <begin position="205"/>
        <end position="324"/>
    </location>
</feature>
<dbReference type="Pfam" id="PF11760">
    <property type="entry name" value="CbiG_N"/>
    <property type="match status" value="1"/>
</dbReference>
<organism evidence="3 4">
    <name type="scientific">Desulfofustis glycolicus DSM 9705</name>
    <dbReference type="NCBI Taxonomy" id="1121409"/>
    <lineage>
        <taxon>Bacteria</taxon>
        <taxon>Pseudomonadati</taxon>
        <taxon>Thermodesulfobacteriota</taxon>
        <taxon>Desulfobulbia</taxon>
        <taxon>Desulfobulbales</taxon>
        <taxon>Desulfocapsaceae</taxon>
        <taxon>Desulfofustis</taxon>
    </lineage>
</organism>
<sequence>MMRIALLAVTDRGRRLAETISREMGDGDLLTTEDGVRKAIEAAWRYYDGLICIMATGIVVRCIAGLCRDKISDPCVVVVDEQGQFAISLLSGHIGGGNDLARQVANACGGQAVITTASDVSGHTAVDLWAVEQQCRIVNPEQLAAVTARLLNRGFIRVFQDERYVDRLPDDFRDCVASEDADLIISRQPSVCGSSLQLLPCRRFIGFGCRKGVAEEDFARAVTDLQQRFGLDPRSVAGVASIDIKAQEAGLLQIARRYRWPIRFFSAEQLNRIVSPSVSAKVYEKTGAHSVCEAAAMLAAGSIEKPGTLIINKVKWKTITAAVAQRVD</sequence>
<dbReference type="InterPro" id="IPR021744">
    <property type="entry name" value="CbiG_N"/>
</dbReference>
<dbReference type="GO" id="GO:0009236">
    <property type="term" value="P:cobalamin biosynthetic process"/>
    <property type="evidence" value="ECO:0007669"/>
    <property type="project" value="InterPro"/>
</dbReference>
<evidence type="ECO:0000259" key="2">
    <source>
        <dbReference type="Pfam" id="PF11760"/>
    </source>
</evidence>
<dbReference type="STRING" id="1121409.SAMN02745124_02584"/>
<dbReference type="PANTHER" id="PTHR37477">
    <property type="entry name" value="COBALT-PRECORRIN-5A HYDROLASE"/>
    <property type="match status" value="1"/>
</dbReference>
<dbReference type="SUPFAM" id="SSF159664">
    <property type="entry name" value="CobE/GbiG C-terminal domain-like"/>
    <property type="match status" value="1"/>
</dbReference>
<dbReference type="InterPro" id="IPR036518">
    <property type="entry name" value="CobE/GbiG_C_sf"/>
</dbReference>
<dbReference type="InterPro" id="IPR052553">
    <property type="entry name" value="CbiG_hydrolase"/>
</dbReference>
<dbReference type="Gene3D" id="3.30.420.180">
    <property type="entry name" value="CobE/GbiG C-terminal domain"/>
    <property type="match status" value="1"/>
</dbReference>
<dbReference type="GO" id="GO:0016829">
    <property type="term" value="F:lyase activity"/>
    <property type="evidence" value="ECO:0007669"/>
    <property type="project" value="UniProtKB-KW"/>
</dbReference>
<evidence type="ECO:0000259" key="1">
    <source>
        <dbReference type="Pfam" id="PF01890"/>
    </source>
</evidence>
<protein>
    <submittedName>
        <fullName evidence="3">Cobalt-precorrin 5A acetaldehyde-lyase</fullName>
    </submittedName>
</protein>
<proteinExistence type="predicted"/>
<dbReference type="RefSeq" id="WP_084540643.1">
    <property type="nucleotide sequence ID" value="NZ_FQXS01000015.1"/>
</dbReference>
<dbReference type="PANTHER" id="PTHR37477:SF1">
    <property type="entry name" value="COBALT-PRECORRIN-5A HYDROLASE"/>
    <property type="match status" value="1"/>
</dbReference>